<feature type="region of interest" description="Disordered" evidence="4">
    <location>
        <begin position="40"/>
        <end position="109"/>
    </location>
</feature>
<dbReference type="PANTHER" id="PTHR31600">
    <property type="entry name" value="TINY MACROCYSTS PROTEIN B-RELATED"/>
    <property type="match status" value="1"/>
</dbReference>
<dbReference type="InterPro" id="IPR000014">
    <property type="entry name" value="PAS"/>
</dbReference>
<evidence type="ECO:0000256" key="5">
    <source>
        <dbReference type="SAM" id="Phobius"/>
    </source>
</evidence>
<keyword evidence="5" id="KW-1133">Transmembrane helix</keyword>
<evidence type="ECO:0000259" key="6">
    <source>
        <dbReference type="PROSITE" id="PS50112"/>
    </source>
</evidence>
<feature type="transmembrane region" description="Helical" evidence="5">
    <location>
        <begin position="549"/>
        <end position="572"/>
    </location>
</feature>
<evidence type="ECO:0000256" key="2">
    <source>
        <dbReference type="ARBA" id="ARBA00022606"/>
    </source>
</evidence>
<proteinExistence type="predicted"/>
<keyword evidence="3" id="KW-0175">Coiled coil</keyword>
<organism evidence="8">
    <name type="scientific">Chlorella variabilis</name>
    <name type="common">Green alga</name>
    <dbReference type="NCBI Taxonomy" id="554065"/>
    <lineage>
        <taxon>Eukaryota</taxon>
        <taxon>Viridiplantae</taxon>
        <taxon>Chlorophyta</taxon>
        <taxon>core chlorophytes</taxon>
        <taxon>Trebouxiophyceae</taxon>
        <taxon>Chlorellales</taxon>
        <taxon>Chlorellaceae</taxon>
        <taxon>Chlorella clade</taxon>
        <taxon>Chlorella</taxon>
    </lineage>
</organism>
<evidence type="ECO:0000256" key="1">
    <source>
        <dbReference type="ARBA" id="ARBA00022543"/>
    </source>
</evidence>
<gene>
    <name evidence="7" type="ORF">CHLNCDRAFT_54730</name>
</gene>
<feature type="transmembrane region" description="Helical" evidence="5">
    <location>
        <begin position="786"/>
        <end position="808"/>
    </location>
</feature>
<keyword evidence="5" id="KW-0472">Membrane</keyword>
<dbReference type="InterPro" id="IPR052994">
    <property type="entry name" value="Tiny_macrocysts_regulators"/>
</dbReference>
<keyword evidence="5" id="KW-0812">Transmembrane</keyword>
<feature type="domain" description="PAS" evidence="6">
    <location>
        <begin position="1279"/>
        <end position="1310"/>
    </location>
</feature>
<feature type="region of interest" description="Disordered" evidence="4">
    <location>
        <begin position="326"/>
        <end position="394"/>
    </location>
</feature>
<protein>
    <recommendedName>
        <fullName evidence="6">PAS domain-containing protein</fullName>
    </recommendedName>
</protein>
<dbReference type="SUPFAM" id="SSF55785">
    <property type="entry name" value="PYP-like sensor domain (PAS domain)"/>
    <property type="match status" value="2"/>
</dbReference>
<keyword evidence="1" id="KW-0600">Photoreceptor protein</keyword>
<dbReference type="InterPro" id="IPR013767">
    <property type="entry name" value="PAS_fold"/>
</dbReference>
<dbReference type="NCBIfam" id="TIGR00229">
    <property type="entry name" value="sensory_box"/>
    <property type="match status" value="1"/>
</dbReference>
<feature type="transmembrane region" description="Helical" evidence="5">
    <location>
        <begin position="814"/>
        <end position="838"/>
    </location>
</feature>
<feature type="compositionally biased region" description="Basic and acidic residues" evidence="4">
    <location>
        <begin position="355"/>
        <end position="367"/>
    </location>
</feature>
<sequence length="2723" mass="293682">MAKRQLRELQRLMAWSWDSRVDEHPPGEKAMHDFENVLTFQLDNRRRRTTPASKDVAMAAAAATDSPAPPAAAAGATSSAKQPRKASAERSVKRASPAPGSGDTEAAHKDSAAPVAIAAADGLAAAGVEAASAAAAVHFRQPAPRAVLTSKKRKAQDALGQGLVHGGSAAAVPELGVADAAAAAAGADDLLAIASSPPAPASLARKRTTSPAAAAAVPPSVQQRPQGDTAAVPMDTDDALAAATPPAQPALAGAAAPAPPVQPLQQTTPDCSNAAQPLAPVLASPVATAAAAAVPVAAAEVPTPVLQAFAAADQLVYHNPRPSSCPPLFKQTPGQSGFVPARVSSRSAGKSPLGKKRESPGGLEGKENSSVNGSAQGLAPRTAEPAMPPPVGLSGWKQQQLQQLSASFHSRQRRLLALLSACNRLQQQLPPAQPVPVAPAAKPGRGAVSAVAKPPLGPRAAALAMSRTLGRLKEQQALTPRARNSMHVLLNGAADRFEERHSAHKPFRPSACIFRLGLGRLSAGAQRETLFGVLFYIFSNRWLPTDWRYVLLATLLQWVQILILFFGPTFGWNVDWSGNSFWRFYVKLQLQNAITQRGFKVYQGVLFGGTALVLLLLAIVLWLHFALKTKQKFRWQWPSHLLRMCISVVFTSLQTSYLLLFTVAFNCNSKALGYTNYYFPDRSCFSMPQAALFGVSVFMALLFELLSALFALIETGATEPLSPNLLSLSAGNHFITRRIIKFTLPLVPVALKTVPRWEGWINLLLMSYFLYLTIRRVPYHRSYLNVAEAFLYSWCWYASGLVLIGIYYPQYWPSLTLAFYVGIGPLGLACGYLCWWRLQRMWRVAMMFERWTPQLTRREVHRFHDQEEVEVVARVCHKLMKTEMLVWVPIPLWVACASNVLRAGLVQFPDSAFLNLVLGTFEAVLRQEQSGGLGYLQKARKCSRITIAERFQCYVREQEKLAKKTKESDSSAILDATSWAEYQARAAIRSHKGALTALKSFWNLLLHSEVSMLHLQRNFQEIERTRAAAERTYKTVMERYPSNPRIMRAYSRFLQQVTNDPHGAARYAASADRIEQRQNEARQEAMFAQTLDRHFKDAAARKMMAMIDEVGYRKGELEGCNVSRIMPAPFSVQHDGYLRNYATSRVARILDSTREVVALHKQRFVFGINLCVTPVTLGGSECFLGVIQSISDDPHVATAYCTAGGTVVCVSRGFGNVLGLPHPEQQHREGVSGCHTDREWQFAGAARLWNVQVACSGSRAGTDAVRVAKIHLSHNDRFSGLLVVNTASSRIIYANASISELLGYSGEELIKMKLHETMPEPYAQLHQRYIKGRDLSRCPGLKCRSGRVVEFKDKSGKLVPALMELSERTTDAGNIFSVKVAPVASKEEAEYNQVTLTVDPQGVVVAPPQGNTAILGLERDEVAGKPLDGFLDVYRRDKRSVTEVHADMLAKTRSKEVSSWRIAAAVRGKRSVPCVLVIVLPEEGEEGRASGGQQPAAMHLYRADYLEGTVELDSSCKIKKVSEEAALIFGVPAASLVGEHIQKIMPRVCPNGKSSELLVGRGQKGGSKRSIGAVTTAEAVHVDGRSLHVTVQAAESAERPGRQELCDGHGWGCEVLHMRASSAGATTGLASAGLLEERKVQSVISTPSNCRFLARIIIPRPTSAVTSGTADQLPGGLVAEQRWTAAAAATAGGIMQPAVYQAALAQHAGEAEGGAAAVNPPPGCPFHRAMSGGSSVLQRLGVGGSRPASPGATAAGMVPKSPLVGSGCPVNRDTSGVLAGLHFPRTSQFAVPCVAAQAAGEVAAAVQAGSRFTHSAGNQSQGATQGGASVCPLGFHQTTEGDDVAGKGSAGSSERTMSISSQGDEQAEQAGSEGAAAGGGEEDEVDPAELAAKMARIQSWLSGQREGADEEAGGGTIAAHTRVKSGELVAAPHSRPGTGKQPLAQLPDVKLAVEGDGPPRQLHRAGSASSLGDSDATSNVDSSNAEEEDAAADFGRLKRFKKAFQLLNTSRNRRAINALQAQLKWLLALLVVAHAACFAVTYIMLDSSLVYVQQIDLAGQAARNSISALTDARNIQYAGVEMAEFGEVQLFPPQNVSGEGKEAGGTVEVGIESSAILLSKIELFEEVQERLYFQRSRAAADTRAFYQETRVNVTEYADTLHGVESFTVEMNMWDSSQRALDSFRSVAGVCAIARSIHPAALPEKYVYNMTIYPEWLFLINNTRLAVSRLGSIVAATWGLLGGEGVFIPMVAAYLFWWGARSRPTATRHDCRACAQSNTVLACICRLLRAVALERFSLFALFLYIPRPAVLAQARWGLPLDHRCGGAEATLVKLEICDAQPVVGQAAGAAGAVSMQLSARTLALRAAQDRIAMTRRRLWAMMSPLAVWLALVALVWLLQYYWISSAEERVLGLNASERLFIYNARFVEALGAPLHARFFANELTVEGNHLAADNDITLALRAELERASVRLKFYSDTILYGSYNPYRPLDNAANNLARMTFKGTLFSNPGRNKLLFEQHVCHREDASTCLPPSDYAYYTSQMGLDTYLTSMVEASHLLAREDIAAISVNHPVVRSLEATRPGRSMTVWKAAGARWHDAVTSAGAVRCPVQVRYMRDVAVQDGIAMLMKGNQIFMYIANFKYTKVLQGCALGFAIAGALAFLYFVARPYFRATQQEARKVAEVLSHLQGVDFGALMDAAAGGGGGGGIAVGRSRSQSSDGTQESS</sequence>
<dbReference type="EMBL" id="GL433859">
    <property type="protein sequence ID" value="EFN51883.1"/>
    <property type="molecule type" value="Genomic_DNA"/>
</dbReference>
<dbReference type="RefSeq" id="XP_005843985.1">
    <property type="nucleotide sequence ID" value="XM_005843923.1"/>
</dbReference>
<feature type="transmembrane region" description="Helical" evidence="5">
    <location>
        <begin position="884"/>
        <end position="905"/>
    </location>
</feature>
<dbReference type="Pfam" id="PF25474">
    <property type="entry name" value="TPR_TmcB"/>
    <property type="match status" value="1"/>
</dbReference>
<dbReference type="GO" id="GO:0006355">
    <property type="term" value="P:regulation of DNA-templated transcription"/>
    <property type="evidence" value="ECO:0007669"/>
    <property type="project" value="InterPro"/>
</dbReference>
<dbReference type="InParanoid" id="E1ZQ68"/>
<evidence type="ECO:0000313" key="7">
    <source>
        <dbReference type="EMBL" id="EFN51883.1"/>
    </source>
</evidence>
<feature type="region of interest" description="Disordered" evidence="4">
    <location>
        <begin position="1814"/>
        <end position="1885"/>
    </location>
</feature>
<feature type="compositionally biased region" description="Low complexity" evidence="4">
    <location>
        <begin position="51"/>
        <end position="80"/>
    </location>
</feature>
<dbReference type="InterPro" id="IPR035965">
    <property type="entry name" value="PAS-like_dom_sf"/>
</dbReference>
<dbReference type="Pfam" id="PF00989">
    <property type="entry name" value="PAS"/>
    <property type="match status" value="1"/>
</dbReference>
<feature type="region of interest" description="Disordered" evidence="4">
    <location>
        <begin position="200"/>
        <end position="232"/>
    </location>
</feature>
<keyword evidence="1" id="KW-0157">Chromophore</keyword>
<feature type="compositionally biased region" description="Low complexity" evidence="4">
    <location>
        <begin position="209"/>
        <end position="225"/>
    </location>
</feature>
<dbReference type="GeneID" id="17351396"/>
<feature type="transmembrane region" description="Helical" evidence="5">
    <location>
        <begin position="2377"/>
        <end position="2401"/>
    </location>
</feature>
<evidence type="ECO:0000313" key="8">
    <source>
        <dbReference type="Proteomes" id="UP000008141"/>
    </source>
</evidence>
<reference evidence="7 8" key="1">
    <citation type="journal article" date="2010" name="Plant Cell">
        <title>The Chlorella variabilis NC64A genome reveals adaptation to photosymbiosis, coevolution with viruses, and cryptic sex.</title>
        <authorList>
            <person name="Blanc G."/>
            <person name="Duncan G."/>
            <person name="Agarkova I."/>
            <person name="Borodovsky M."/>
            <person name="Gurnon J."/>
            <person name="Kuo A."/>
            <person name="Lindquist E."/>
            <person name="Lucas S."/>
            <person name="Pangilinan J."/>
            <person name="Polle J."/>
            <person name="Salamov A."/>
            <person name="Terry A."/>
            <person name="Yamada T."/>
            <person name="Dunigan D.D."/>
            <person name="Grigoriev I.V."/>
            <person name="Claverie J.M."/>
            <person name="Van Etten J.L."/>
        </authorList>
    </citation>
    <scope>NUCLEOTIDE SEQUENCE [LARGE SCALE GENOMIC DNA]</scope>
    <source>
        <strain evidence="7 8">NC64A</strain>
    </source>
</reference>
<dbReference type="PROSITE" id="PS50112">
    <property type="entry name" value="PAS"/>
    <property type="match status" value="1"/>
</dbReference>
<dbReference type="KEGG" id="cvr:CHLNCDRAFT_54730"/>
<dbReference type="InterPro" id="IPR057352">
    <property type="entry name" value="TPR_TmcB/C"/>
</dbReference>
<feature type="transmembrane region" description="Helical" evidence="5">
    <location>
        <begin position="2643"/>
        <end position="2664"/>
    </location>
</feature>
<dbReference type="STRING" id="554065.E1ZQ68"/>
<feature type="transmembrane region" description="Helical" evidence="5">
    <location>
        <begin position="2232"/>
        <end position="2256"/>
    </location>
</feature>
<feature type="coiled-coil region" evidence="3">
    <location>
        <begin position="1012"/>
        <end position="1039"/>
    </location>
</feature>
<feature type="compositionally biased region" description="Low complexity" evidence="4">
    <location>
        <begin position="263"/>
        <end position="272"/>
    </location>
</feature>
<accession>E1ZQ68</accession>
<dbReference type="Proteomes" id="UP000008141">
    <property type="component" value="Unassembled WGS sequence"/>
</dbReference>
<feature type="compositionally biased region" description="Polar residues" evidence="4">
    <location>
        <begin position="1814"/>
        <end position="1827"/>
    </location>
</feature>
<dbReference type="PANTHER" id="PTHR31600:SF2">
    <property type="entry name" value="GAMETE ENRICHED GENE 10 PROTEIN-RELATED"/>
    <property type="match status" value="1"/>
</dbReference>
<feature type="transmembrane region" description="Helical" evidence="5">
    <location>
        <begin position="757"/>
        <end position="774"/>
    </location>
</feature>
<dbReference type="GO" id="GO:0009881">
    <property type="term" value="F:photoreceptor activity"/>
    <property type="evidence" value="ECO:0007669"/>
    <property type="project" value="UniProtKB-KW"/>
</dbReference>
<keyword evidence="8" id="KW-1185">Reference proteome</keyword>
<dbReference type="OrthoDB" id="514414at2759"/>
<feature type="transmembrane region" description="Helical" evidence="5">
    <location>
        <begin position="690"/>
        <end position="713"/>
    </location>
</feature>
<feature type="compositionally biased region" description="Polar residues" evidence="4">
    <location>
        <begin position="1850"/>
        <end position="1861"/>
    </location>
</feature>
<feature type="transmembrane region" description="Helical" evidence="5">
    <location>
        <begin position="644"/>
        <end position="665"/>
    </location>
</feature>
<dbReference type="CDD" id="cd00130">
    <property type="entry name" value="PAS"/>
    <property type="match status" value="1"/>
</dbReference>
<feature type="compositionally biased region" description="Low complexity" evidence="4">
    <location>
        <begin position="1965"/>
        <end position="1978"/>
    </location>
</feature>
<evidence type="ECO:0000256" key="3">
    <source>
        <dbReference type="SAM" id="Coils"/>
    </source>
</evidence>
<feature type="region of interest" description="Disordered" evidence="4">
    <location>
        <begin position="1952"/>
        <end position="1988"/>
    </location>
</feature>
<name>E1ZQ68_CHLVA</name>
<keyword evidence="2" id="KW-0716">Sensory transduction</keyword>
<keyword evidence="1" id="KW-0675">Receptor</keyword>
<feature type="compositionally biased region" description="Low complexity" evidence="4">
    <location>
        <begin position="1862"/>
        <end position="1875"/>
    </location>
</feature>
<feature type="transmembrane region" description="Helical" evidence="5">
    <location>
        <begin position="601"/>
        <end position="623"/>
    </location>
</feature>
<evidence type="ECO:0000256" key="4">
    <source>
        <dbReference type="SAM" id="MobiDB-lite"/>
    </source>
</evidence>
<dbReference type="SMART" id="SM00091">
    <property type="entry name" value="PAS"/>
    <property type="match status" value="2"/>
</dbReference>
<dbReference type="eggNOG" id="ENOG502QW25">
    <property type="taxonomic scope" value="Eukaryota"/>
</dbReference>
<feature type="region of interest" description="Disordered" evidence="4">
    <location>
        <begin position="248"/>
        <end position="272"/>
    </location>
</feature>
<dbReference type="Gene3D" id="3.30.450.20">
    <property type="entry name" value="PAS domain"/>
    <property type="match status" value="2"/>
</dbReference>